<comment type="subcellular location">
    <subcellularLocation>
        <location evidence="1">Cell envelope</location>
    </subcellularLocation>
</comment>
<dbReference type="Pfam" id="PF25881">
    <property type="entry name" value="HH_YBHG"/>
    <property type="match status" value="1"/>
</dbReference>
<feature type="non-terminal residue" evidence="8">
    <location>
        <position position="1"/>
    </location>
</feature>
<name>A0A424YE90_9FIRM</name>
<dbReference type="Gene3D" id="2.40.50.100">
    <property type="match status" value="2"/>
</dbReference>
<dbReference type="InterPro" id="IPR006143">
    <property type="entry name" value="RND_pump_MFP"/>
</dbReference>
<gene>
    <name evidence="8" type="ORF">D5R97_05585</name>
</gene>
<evidence type="ECO:0000256" key="2">
    <source>
        <dbReference type="ARBA" id="ARBA00009477"/>
    </source>
</evidence>
<dbReference type="Gene3D" id="2.40.420.20">
    <property type="match status" value="1"/>
</dbReference>
<comment type="similarity">
    <text evidence="2">Belongs to the membrane fusion protein (MFP) (TC 8.A.1) family.</text>
</comment>
<dbReference type="GO" id="GO:0016020">
    <property type="term" value="C:membrane"/>
    <property type="evidence" value="ECO:0007669"/>
    <property type="project" value="InterPro"/>
</dbReference>
<sequence length="460" mass="50440">ALALCFLLLFSLWGGCNNNQVEPEEIEEVPVVEVEEIDMGDIREDVTITGELSAHLEIQVMPEIAEEVEEVAVKAGDMVSKGDLLVRLSARDQELQLQEAQAALRGAQAQLAELKAGTRDQEIEQLRQSLRQAQAQLAEAKAGPREQELEQLRETLAKAERSRNQAQKELERVEQLYQEGYVSSQELEQAQLQVDVAESDYKSAQAALSQAEEGPRRETIETLEAQVEQARAALSLAQEGPRRETVEAAEAQAEQARVALERAQDYYDKTRIQAPVSGRVAMVGLEVGERASPEQPAALVVDIETLYFEGALPEGAVGRVETGITGEVYVPAVGRDPFAGVIEEIDLVAPQGARSYPVKISVENPEGLLRGGMYARAEIPVEEREQVPLVPLGALIEIDGEEKVYVVEDGQALLREPLLGLRGEEYVEVLEGLSPQDLVIVRGQEHLTDGMEVEVLEGDL</sequence>
<evidence type="ECO:0000313" key="8">
    <source>
        <dbReference type="EMBL" id="RQD75777.1"/>
    </source>
</evidence>
<dbReference type="PANTHER" id="PTHR32347:SF23">
    <property type="entry name" value="BLL5650 PROTEIN"/>
    <property type="match status" value="1"/>
</dbReference>
<dbReference type="Gene3D" id="2.40.30.170">
    <property type="match status" value="1"/>
</dbReference>
<dbReference type="InterPro" id="IPR059052">
    <property type="entry name" value="HH_YbhG-like"/>
</dbReference>
<dbReference type="AlphaFoldDB" id="A0A424YE90"/>
<dbReference type="NCBIfam" id="TIGR01730">
    <property type="entry name" value="RND_mfp"/>
    <property type="match status" value="1"/>
</dbReference>
<feature type="coiled-coil region" evidence="4">
    <location>
        <begin position="90"/>
        <end position="266"/>
    </location>
</feature>
<evidence type="ECO:0000259" key="5">
    <source>
        <dbReference type="Pfam" id="PF25881"/>
    </source>
</evidence>
<dbReference type="InterPro" id="IPR050465">
    <property type="entry name" value="UPF0194_transport"/>
</dbReference>
<dbReference type="Gene3D" id="1.10.287.470">
    <property type="entry name" value="Helix hairpin bin"/>
    <property type="match status" value="2"/>
</dbReference>
<organism evidence="8 9">
    <name type="scientific">Candidatus Syntrophonatronum acetioxidans</name>
    <dbReference type="NCBI Taxonomy" id="1795816"/>
    <lineage>
        <taxon>Bacteria</taxon>
        <taxon>Bacillati</taxon>
        <taxon>Bacillota</taxon>
        <taxon>Clostridia</taxon>
        <taxon>Eubacteriales</taxon>
        <taxon>Syntrophomonadaceae</taxon>
        <taxon>Candidatus Syntrophonatronum</taxon>
    </lineage>
</organism>
<evidence type="ECO:0000259" key="6">
    <source>
        <dbReference type="Pfam" id="PF25954"/>
    </source>
</evidence>
<dbReference type="GO" id="GO:0022857">
    <property type="term" value="F:transmembrane transporter activity"/>
    <property type="evidence" value="ECO:0007669"/>
    <property type="project" value="InterPro"/>
</dbReference>
<keyword evidence="3 4" id="KW-0175">Coiled coil</keyword>
<evidence type="ECO:0000313" key="9">
    <source>
        <dbReference type="Proteomes" id="UP000285138"/>
    </source>
</evidence>
<feature type="domain" description="YknX-like C-terminal permuted SH3-like" evidence="7">
    <location>
        <begin position="390"/>
        <end position="455"/>
    </location>
</feature>
<dbReference type="PANTHER" id="PTHR32347">
    <property type="entry name" value="EFFLUX SYSTEM COMPONENT YKNX-RELATED"/>
    <property type="match status" value="1"/>
</dbReference>
<reference evidence="8 9" key="1">
    <citation type="submission" date="2018-08" db="EMBL/GenBank/DDBJ databases">
        <title>The metabolism and importance of syntrophic acetate oxidation coupled to methane or sulfide production in haloalkaline environments.</title>
        <authorList>
            <person name="Timmers P.H.A."/>
            <person name="Vavourakis C.D."/>
            <person name="Sorokin D.Y."/>
            <person name="Sinninghe Damste J.S."/>
            <person name="Muyzer G."/>
            <person name="Stams A.J.M."/>
            <person name="Plugge C.M."/>
        </authorList>
    </citation>
    <scope>NUCLEOTIDE SEQUENCE [LARGE SCALE GENOMIC DNA]</scope>
    <source>
        <strain evidence="8">MSAO_Bac1</strain>
    </source>
</reference>
<dbReference type="InterPro" id="IPR058637">
    <property type="entry name" value="YknX-like_C"/>
</dbReference>
<protein>
    <submittedName>
        <fullName evidence="8">Efflux RND transporter periplasmic adaptor subunit</fullName>
    </submittedName>
</protein>
<evidence type="ECO:0000256" key="1">
    <source>
        <dbReference type="ARBA" id="ARBA00004196"/>
    </source>
</evidence>
<dbReference type="Proteomes" id="UP000285138">
    <property type="component" value="Unassembled WGS sequence"/>
</dbReference>
<feature type="domain" description="CusB-like beta-barrel" evidence="6">
    <location>
        <begin position="310"/>
        <end position="379"/>
    </location>
</feature>
<evidence type="ECO:0000259" key="7">
    <source>
        <dbReference type="Pfam" id="PF25989"/>
    </source>
</evidence>
<dbReference type="Pfam" id="PF25989">
    <property type="entry name" value="YknX_C"/>
    <property type="match status" value="1"/>
</dbReference>
<accession>A0A424YE90</accession>
<dbReference type="SUPFAM" id="SSF111369">
    <property type="entry name" value="HlyD-like secretion proteins"/>
    <property type="match status" value="3"/>
</dbReference>
<dbReference type="Pfam" id="PF25954">
    <property type="entry name" value="Beta-barrel_RND_2"/>
    <property type="match status" value="1"/>
</dbReference>
<dbReference type="EMBL" id="QZAA01000144">
    <property type="protein sequence ID" value="RQD75777.1"/>
    <property type="molecule type" value="Genomic_DNA"/>
</dbReference>
<dbReference type="PRINTS" id="PR01490">
    <property type="entry name" value="RTXTOXIND"/>
</dbReference>
<dbReference type="InterPro" id="IPR058792">
    <property type="entry name" value="Beta-barrel_RND_2"/>
</dbReference>
<comment type="caution">
    <text evidence="8">The sequence shown here is derived from an EMBL/GenBank/DDBJ whole genome shotgun (WGS) entry which is preliminary data.</text>
</comment>
<evidence type="ECO:0000256" key="4">
    <source>
        <dbReference type="SAM" id="Coils"/>
    </source>
</evidence>
<proteinExistence type="inferred from homology"/>
<dbReference type="GO" id="GO:0030313">
    <property type="term" value="C:cell envelope"/>
    <property type="evidence" value="ECO:0007669"/>
    <property type="project" value="UniProtKB-SubCell"/>
</dbReference>
<evidence type="ECO:0000256" key="3">
    <source>
        <dbReference type="ARBA" id="ARBA00023054"/>
    </source>
</evidence>
<feature type="domain" description="YbhG-like alpha-helical hairpin" evidence="5">
    <location>
        <begin position="142"/>
        <end position="237"/>
    </location>
</feature>